<evidence type="ECO:0000313" key="7">
    <source>
        <dbReference type="EMBL" id="MFC7614861.1"/>
    </source>
</evidence>
<keyword evidence="2" id="KW-0677">Repeat</keyword>
<dbReference type="SUPFAM" id="SSF141072">
    <property type="entry name" value="CalX-like"/>
    <property type="match status" value="2"/>
</dbReference>
<comment type="caution">
    <text evidence="7">The sequence shown here is derived from an EMBL/GenBank/DDBJ whole genome shotgun (WGS) entry which is preliminary data.</text>
</comment>
<keyword evidence="8" id="KW-1185">Reference proteome</keyword>
<keyword evidence="1 5" id="KW-0732">Signal</keyword>
<evidence type="ECO:0000313" key="8">
    <source>
        <dbReference type="Proteomes" id="UP001596512"/>
    </source>
</evidence>
<protein>
    <submittedName>
        <fullName evidence="7">Calx-beta domain-containing protein</fullName>
    </submittedName>
</protein>
<feature type="chain" id="PRO_5047540896" evidence="5">
    <location>
        <begin position="28"/>
        <end position="263"/>
    </location>
</feature>
<evidence type="ECO:0000256" key="2">
    <source>
        <dbReference type="ARBA" id="ARBA00022737"/>
    </source>
</evidence>
<dbReference type="PANTHER" id="PTHR11878">
    <property type="entry name" value="SODIUM/CALCIUM EXCHANGER"/>
    <property type="match status" value="1"/>
</dbReference>
<evidence type="ECO:0000256" key="5">
    <source>
        <dbReference type="SAM" id="SignalP"/>
    </source>
</evidence>
<organism evidence="7 8">
    <name type="scientific">Actinokineospora soli</name>
    <dbReference type="NCBI Taxonomy" id="1048753"/>
    <lineage>
        <taxon>Bacteria</taxon>
        <taxon>Bacillati</taxon>
        <taxon>Actinomycetota</taxon>
        <taxon>Actinomycetes</taxon>
        <taxon>Pseudonocardiales</taxon>
        <taxon>Pseudonocardiaceae</taxon>
        <taxon>Actinokineospora</taxon>
    </lineage>
</organism>
<dbReference type="InterPro" id="IPR051171">
    <property type="entry name" value="CaCA"/>
</dbReference>
<dbReference type="Pfam" id="PF03160">
    <property type="entry name" value="Calx-beta"/>
    <property type="match status" value="2"/>
</dbReference>
<dbReference type="EMBL" id="JBHTEY010000004">
    <property type="protein sequence ID" value="MFC7614861.1"/>
    <property type="molecule type" value="Genomic_DNA"/>
</dbReference>
<evidence type="ECO:0000259" key="6">
    <source>
        <dbReference type="SMART" id="SM00237"/>
    </source>
</evidence>
<dbReference type="SMART" id="SM00237">
    <property type="entry name" value="Calx_beta"/>
    <property type="match status" value="1"/>
</dbReference>
<name>A0ABW2TN78_9PSEU</name>
<feature type="domain" description="Calx-beta" evidence="6">
    <location>
        <begin position="143"/>
        <end position="240"/>
    </location>
</feature>
<accession>A0ABW2TN78</accession>
<evidence type="ECO:0000256" key="1">
    <source>
        <dbReference type="ARBA" id="ARBA00022729"/>
    </source>
</evidence>
<reference evidence="8" key="1">
    <citation type="journal article" date="2019" name="Int. J. Syst. Evol. Microbiol.">
        <title>The Global Catalogue of Microorganisms (GCM) 10K type strain sequencing project: providing services to taxonomists for standard genome sequencing and annotation.</title>
        <authorList>
            <consortium name="The Broad Institute Genomics Platform"/>
            <consortium name="The Broad Institute Genome Sequencing Center for Infectious Disease"/>
            <person name="Wu L."/>
            <person name="Ma J."/>
        </authorList>
    </citation>
    <scope>NUCLEOTIDE SEQUENCE [LARGE SCALE GENOMIC DNA]</scope>
    <source>
        <strain evidence="8">JCM 17695</strain>
    </source>
</reference>
<dbReference type="Gene3D" id="2.60.40.2030">
    <property type="match status" value="2"/>
</dbReference>
<feature type="signal peptide" evidence="5">
    <location>
        <begin position="1"/>
        <end position="27"/>
    </location>
</feature>
<dbReference type="PANTHER" id="PTHR11878:SF65">
    <property type="entry name" value="NA_CA-EXCHANGE PROTEIN, ISOFORM G"/>
    <property type="match status" value="1"/>
</dbReference>
<keyword evidence="4" id="KW-0813">Transport</keyword>
<sequence>MRTAAKAAAALLVGAAAALTLTAPASASPSCQLCVVIEDAARSEYRSSSGVIYDLGYMRFEVTSGLYASSPITIPYTVEFTSTASTADVSLSSYSGTATIQEDTYRTYITVPIVQDTLSENNEYFYVKLGDPSGNFYAEDAVGVGTILDDDPAKVSVINARAVGEYNSALKFNVRLSRPLTTSVTVWYTTQNGSADGTDYYPESGVLTFAAGETSKVVDVAIKDDDVYHEADESVYLKLTSVSGAPVADSLGYGLIEDNDFIG</sequence>
<keyword evidence="4" id="KW-0406">Ion transport</keyword>
<gene>
    <name evidence="7" type="ORF">ACFQV2_16410</name>
</gene>
<proteinExistence type="predicted"/>
<dbReference type="Proteomes" id="UP001596512">
    <property type="component" value="Unassembled WGS sequence"/>
</dbReference>
<evidence type="ECO:0000256" key="4">
    <source>
        <dbReference type="ARBA" id="ARBA00023065"/>
    </source>
</evidence>
<dbReference type="InterPro" id="IPR003644">
    <property type="entry name" value="Calx_beta"/>
</dbReference>
<dbReference type="InterPro" id="IPR038081">
    <property type="entry name" value="CalX-like_sf"/>
</dbReference>
<keyword evidence="3" id="KW-0106">Calcium</keyword>
<evidence type="ECO:0000256" key="3">
    <source>
        <dbReference type="ARBA" id="ARBA00022837"/>
    </source>
</evidence>